<organism evidence="1 3">
    <name type="scientific">Bartonella grahamii</name>
    <dbReference type="NCBI Taxonomy" id="33045"/>
    <lineage>
        <taxon>Bacteria</taxon>
        <taxon>Pseudomonadati</taxon>
        <taxon>Pseudomonadota</taxon>
        <taxon>Alphaproteobacteria</taxon>
        <taxon>Hyphomicrobiales</taxon>
        <taxon>Bartonellaceae</taxon>
        <taxon>Bartonella</taxon>
    </lineage>
</organism>
<gene>
    <name evidence="1" type="ORF">NCTC12860_01626</name>
    <name evidence="2" type="ORF">NCTC12860_02063</name>
</gene>
<accession>A0A336NE55</accession>
<sequence>MSSKLPWTRLFAYKWLLTLGCLSPTEKCIYVMLRLLMLHTGEPILNNLRVLARWIGYPVEEFEAALNSLIEGGFIIRLDNGGLWNSEVEKELNNLREEELDNFTCNIIKKGR</sequence>
<dbReference type="InterPro" id="IPR010781">
    <property type="entry name" value="DUF1376"/>
</dbReference>
<name>A0A336NE55_BARGR</name>
<evidence type="ECO:0000313" key="2">
    <source>
        <dbReference type="EMBL" id="SSZ40902.1"/>
    </source>
</evidence>
<dbReference type="EMBL" id="UFTD01000002">
    <property type="protein sequence ID" value="SSZ40902.1"/>
    <property type="molecule type" value="Genomic_DNA"/>
</dbReference>
<evidence type="ECO:0000313" key="1">
    <source>
        <dbReference type="EMBL" id="SSZ40477.1"/>
    </source>
</evidence>
<evidence type="ECO:0000313" key="3">
    <source>
        <dbReference type="Proteomes" id="UP000253846"/>
    </source>
</evidence>
<dbReference type="Pfam" id="PF07120">
    <property type="entry name" value="DUF1376"/>
    <property type="match status" value="1"/>
</dbReference>
<dbReference type="EMBL" id="UFTD01000002">
    <property type="protein sequence ID" value="SSZ40477.1"/>
    <property type="molecule type" value="Genomic_DNA"/>
</dbReference>
<dbReference type="AlphaFoldDB" id="A0A336NE55"/>
<protein>
    <submittedName>
        <fullName evidence="1">Uncharacterized protein conserved in bacteria</fullName>
    </submittedName>
</protein>
<proteinExistence type="predicted"/>
<dbReference type="Proteomes" id="UP000253846">
    <property type="component" value="Unassembled WGS sequence"/>
</dbReference>
<dbReference type="RefSeq" id="WP_114648038.1">
    <property type="nucleotide sequence ID" value="NZ_JAQNDP010000033.1"/>
</dbReference>
<reference evidence="1 3" key="1">
    <citation type="submission" date="2018-06" db="EMBL/GenBank/DDBJ databases">
        <authorList>
            <consortium name="Pathogen Informatics"/>
            <person name="Doyle S."/>
        </authorList>
    </citation>
    <scope>NUCLEOTIDE SEQUENCE [LARGE SCALE GENOMIC DNA]</scope>
    <source>
        <strain evidence="1 3">NCTC12860</strain>
    </source>
</reference>